<dbReference type="CDD" id="cd04187">
    <property type="entry name" value="DPM1_like_bac"/>
    <property type="match status" value="1"/>
</dbReference>
<evidence type="ECO:0000259" key="2">
    <source>
        <dbReference type="Pfam" id="PF00535"/>
    </source>
</evidence>
<evidence type="ECO:0000313" key="3">
    <source>
        <dbReference type="EMBL" id="SMH26983.1"/>
    </source>
</evidence>
<dbReference type="OrthoDB" id="9807778at2"/>
<gene>
    <name evidence="3" type="ORF">SAMN04488700_0369</name>
</gene>
<dbReference type="InterPro" id="IPR029044">
    <property type="entry name" value="Nucleotide-diphossugar_trans"/>
</dbReference>
<keyword evidence="4" id="KW-1185">Reference proteome</keyword>
<name>A0A1X7MSQ9_9LACT</name>
<dbReference type="GO" id="GO:0005886">
    <property type="term" value="C:plasma membrane"/>
    <property type="evidence" value="ECO:0007669"/>
    <property type="project" value="TreeGrafter"/>
</dbReference>
<keyword evidence="1" id="KW-0472">Membrane</keyword>
<reference evidence="3 4" key="1">
    <citation type="submission" date="2017-04" db="EMBL/GenBank/DDBJ databases">
        <authorList>
            <person name="Afonso C.L."/>
            <person name="Miller P.J."/>
            <person name="Scott M.A."/>
            <person name="Spackman E."/>
            <person name="Goraichik I."/>
            <person name="Dimitrov K.M."/>
            <person name="Suarez D.L."/>
            <person name="Swayne D.E."/>
        </authorList>
    </citation>
    <scope>NUCLEOTIDE SEQUENCE [LARGE SCALE GENOMIC DNA]</scope>
    <source>
        <strain evidence="3 4">LMG26642</strain>
    </source>
</reference>
<keyword evidence="1" id="KW-1133">Transmembrane helix</keyword>
<dbReference type="SUPFAM" id="SSF53448">
    <property type="entry name" value="Nucleotide-diphospho-sugar transferases"/>
    <property type="match status" value="1"/>
</dbReference>
<dbReference type="PANTHER" id="PTHR48090">
    <property type="entry name" value="UNDECAPRENYL-PHOSPHATE 4-DEOXY-4-FORMAMIDO-L-ARABINOSE TRANSFERASE-RELATED"/>
    <property type="match status" value="1"/>
</dbReference>
<organism evidence="3 4">
    <name type="scientific">Carnobacterium iners</name>
    <dbReference type="NCBI Taxonomy" id="1073423"/>
    <lineage>
        <taxon>Bacteria</taxon>
        <taxon>Bacillati</taxon>
        <taxon>Bacillota</taxon>
        <taxon>Bacilli</taxon>
        <taxon>Lactobacillales</taxon>
        <taxon>Carnobacteriaceae</taxon>
        <taxon>Carnobacterium</taxon>
    </lineage>
</organism>
<dbReference type="RefSeq" id="WP_085558719.1">
    <property type="nucleotide sequence ID" value="NZ_FOAH01000049.1"/>
</dbReference>
<dbReference type="InterPro" id="IPR001173">
    <property type="entry name" value="Glyco_trans_2-like"/>
</dbReference>
<proteinExistence type="predicted"/>
<dbReference type="InterPro" id="IPR050256">
    <property type="entry name" value="Glycosyltransferase_2"/>
</dbReference>
<protein>
    <submittedName>
        <fullName evidence="3">Glycosyltransferase involved in cell wall bisynthesis</fullName>
    </submittedName>
</protein>
<evidence type="ECO:0000256" key="1">
    <source>
        <dbReference type="SAM" id="Phobius"/>
    </source>
</evidence>
<dbReference type="Pfam" id="PF00535">
    <property type="entry name" value="Glycos_transf_2"/>
    <property type="match status" value="1"/>
</dbReference>
<evidence type="ECO:0000313" key="4">
    <source>
        <dbReference type="Proteomes" id="UP000193435"/>
    </source>
</evidence>
<feature type="transmembrane region" description="Helical" evidence="1">
    <location>
        <begin position="269"/>
        <end position="294"/>
    </location>
</feature>
<dbReference type="PANTHER" id="PTHR48090:SF8">
    <property type="entry name" value="GLYCOSYLTRANSFERASE CSBB-RELATED"/>
    <property type="match status" value="1"/>
</dbReference>
<dbReference type="Proteomes" id="UP000193435">
    <property type="component" value="Unassembled WGS sequence"/>
</dbReference>
<dbReference type="GO" id="GO:0016740">
    <property type="term" value="F:transferase activity"/>
    <property type="evidence" value="ECO:0007669"/>
    <property type="project" value="UniProtKB-KW"/>
</dbReference>
<accession>A0A1X7MSQ9</accession>
<sequence length="317" mass="36202">MKNNLLSIIVPCYNEEGVLPIFFETAQKECEQLTSVSIEYIFVNDSLKDKTLTILRNLSNTYPNTVNYISFSRNFGKEAALYAGLQHAKGKYIAVMDADLQGPPSLLPKMLDTLQNTNEEIDCVATRRSSREGELYIRSLFVRQFYRLINRISDTEIVDGARDFQMMTRQMVDAILSVTEYNRFSKGIFSWVGFNTYYLEYENIERAAGQISWSFWQLFKYSIDGIVAYSGIPLSIASFVGFSSFLFSLVFALFIIIRTIIFKDPTSGWPSLVCLILTIGGIQLFCLGILGKYLGKMFLETKKRPLFIIKEENDPSN</sequence>
<feature type="transmembrane region" description="Helical" evidence="1">
    <location>
        <begin position="226"/>
        <end position="257"/>
    </location>
</feature>
<keyword evidence="3" id="KW-0808">Transferase</keyword>
<feature type="domain" description="Glycosyltransferase 2-like" evidence="2">
    <location>
        <begin position="7"/>
        <end position="175"/>
    </location>
</feature>
<keyword evidence="1" id="KW-0812">Transmembrane</keyword>
<dbReference type="Gene3D" id="3.90.550.10">
    <property type="entry name" value="Spore Coat Polysaccharide Biosynthesis Protein SpsA, Chain A"/>
    <property type="match status" value="1"/>
</dbReference>
<dbReference type="EMBL" id="FXBJ01000002">
    <property type="protein sequence ID" value="SMH26983.1"/>
    <property type="molecule type" value="Genomic_DNA"/>
</dbReference>
<dbReference type="AlphaFoldDB" id="A0A1X7MSQ9"/>
<dbReference type="STRING" id="1073423.SAMN04488700_0369"/>